<dbReference type="Proteomes" id="UP000034112">
    <property type="component" value="Unassembled WGS sequence"/>
</dbReference>
<evidence type="ECO:0000256" key="4">
    <source>
        <dbReference type="ARBA" id="ARBA00023002"/>
    </source>
</evidence>
<evidence type="ECO:0000256" key="7">
    <source>
        <dbReference type="ARBA" id="ARBA00032824"/>
    </source>
</evidence>
<dbReference type="InterPro" id="IPR050924">
    <property type="entry name" value="Peroxiredoxin_BCP/PrxQ"/>
</dbReference>
<evidence type="ECO:0000256" key="8">
    <source>
        <dbReference type="ARBA" id="ARBA00038489"/>
    </source>
</evidence>
<dbReference type="InterPro" id="IPR000866">
    <property type="entry name" value="AhpC/TSA"/>
</dbReference>
<dbReference type="SUPFAM" id="SSF52833">
    <property type="entry name" value="Thioredoxin-like"/>
    <property type="match status" value="1"/>
</dbReference>
<evidence type="ECO:0000256" key="1">
    <source>
        <dbReference type="ARBA" id="ARBA00013017"/>
    </source>
</evidence>
<dbReference type="CDD" id="cd02970">
    <property type="entry name" value="PRX_like2"/>
    <property type="match status" value="1"/>
</dbReference>
<evidence type="ECO:0000256" key="5">
    <source>
        <dbReference type="ARBA" id="ARBA00023157"/>
    </source>
</evidence>
<dbReference type="PROSITE" id="PS51352">
    <property type="entry name" value="THIOREDOXIN_2"/>
    <property type="match status" value="1"/>
</dbReference>
<keyword evidence="5" id="KW-1015">Disulfide bond</keyword>
<evidence type="ECO:0000256" key="3">
    <source>
        <dbReference type="ARBA" id="ARBA00022862"/>
    </source>
</evidence>
<sequence length="216" mass="23791">MATTLAAGLQETAQAVGGQMPDAVKAVIFGAKTNVEKTFDAKSTIQPGEKLPDFILSDARGVPVSSIDLLAKGPLLIMFYRGGWCPFCNLTLRAYQQRLKDFEARGVTFVAITPEQPDASLTTAEKNELAFPVLTDDGLELARKLHIVWKQPDDLVATMKQVGEDLEKRHGNDSHDMVIPTTILVDEKGVVRNIFAEADWMQRLEPQEAVNWVNAL</sequence>
<dbReference type="AlphaFoldDB" id="A0A0F9XDV6"/>
<name>A0A0F9XDV6_TRIHA</name>
<dbReference type="Pfam" id="PF00578">
    <property type="entry name" value="AhpC-TSA"/>
    <property type="match status" value="1"/>
</dbReference>
<feature type="domain" description="Thioredoxin" evidence="10">
    <location>
        <begin position="45"/>
        <end position="216"/>
    </location>
</feature>
<evidence type="ECO:0000259" key="10">
    <source>
        <dbReference type="PROSITE" id="PS51352"/>
    </source>
</evidence>
<gene>
    <name evidence="11" type="ORF">THAR02_09090</name>
</gene>
<evidence type="ECO:0000256" key="9">
    <source>
        <dbReference type="ARBA" id="ARBA00049091"/>
    </source>
</evidence>
<dbReference type="InterPro" id="IPR036249">
    <property type="entry name" value="Thioredoxin-like_sf"/>
</dbReference>
<dbReference type="GO" id="GO:0034599">
    <property type="term" value="P:cellular response to oxidative stress"/>
    <property type="evidence" value="ECO:0007669"/>
    <property type="project" value="TreeGrafter"/>
</dbReference>
<evidence type="ECO:0000256" key="6">
    <source>
        <dbReference type="ARBA" id="ARBA00023284"/>
    </source>
</evidence>
<evidence type="ECO:0000256" key="2">
    <source>
        <dbReference type="ARBA" id="ARBA00022559"/>
    </source>
</evidence>
<keyword evidence="2" id="KW-0575">Peroxidase</keyword>
<evidence type="ECO:0000313" key="11">
    <source>
        <dbReference type="EMBL" id="KKO98807.1"/>
    </source>
</evidence>
<protein>
    <recommendedName>
        <fullName evidence="1">thioredoxin-dependent peroxiredoxin</fullName>
        <ecNumber evidence="1">1.11.1.24</ecNumber>
    </recommendedName>
    <alternativeName>
        <fullName evidence="7">Thioredoxin peroxidase</fullName>
    </alternativeName>
</protein>
<comment type="caution">
    <text evidence="11">The sequence shown here is derived from an EMBL/GenBank/DDBJ whole genome shotgun (WGS) entry which is preliminary data.</text>
</comment>
<comment type="similarity">
    <text evidence="8">Belongs to the peroxiredoxin family. BCP/PrxQ subfamily.</text>
</comment>
<proteinExistence type="inferred from homology"/>
<comment type="catalytic activity">
    <reaction evidence="9">
        <text>a hydroperoxide + [thioredoxin]-dithiol = an alcohol + [thioredoxin]-disulfide + H2O</text>
        <dbReference type="Rhea" id="RHEA:62620"/>
        <dbReference type="Rhea" id="RHEA-COMP:10698"/>
        <dbReference type="Rhea" id="RHEA-COMP:10700"/>
        <dbReference type="ChEBI" id="CHEBI:15377"/>
        <dbReference type="ChEBI" id="CHEBI:29950"/>
        <dbReference type="ChEBI" id="CHEBI:30879"/>
        <dbReference type="ChEBI" id="CHEBI:35924"/>
        <dbReference type="ChEBI" id="CHEBI:50058"/>
        <dbReference type="EC" id="1.11.1.24"/>
    </reaction>
</comment>
<keyword evidence="4" id="KW-0560">Oxidoreductase</keyword>
<evidence type="ECO:0000313" key="12">
    <source>
        <dbReference type="Proteomes" id="UP000034112"/>
    </source>
</evidence>
<dbReference type="GO" id="GO:0005737">
    <property type="term" value="C:cytoplasm"/>
    <property type="evidence" value="ECO:0007669"/>
    <property type="project" value="TreeGrafter"/>
</dbReference>
<dbReference type="InterPro" id="IPR013766">
    <property type="entry name" value="Thioredoxin_domain"/>
</dbReference>
<keyword evidence="3" id="KW-0049">Antioxidant</keyword>
<dbReference type="EMBL" id="JOKZ01000382">
    <property type="protein sequence ID" value="KKO98807.1"/>
    <property type="molecule type" value="Genomic_DNA"/>
</dbReference>
<dbReference type="EC" id="1.11.1.24" evidence="1"/>
<dbReference type="GO" id="GO:0045454">
    <property type="term" value="P:cell redox homeostasis"/>
    <property type="evidence" value="ECO:0007669"/>
    <property type="project" value="TreeGrafter"/>
</dbReference>
<dbReference type="GO" id="GO:0008379">
    <property type="term" value="F:thioredoxin peroxidase activity"/>
    <property type="evidence" value="ECO:0007669"/>
    <property type="project" value="TreeGrafter"/>
</dbReference>
<accession>A0A0F9XDV6</accession>
<organism evidence="11 12">
    <name type="scientific">Trichoderma harzianum</name>
    <name type="common">Hypocrea lixii</name>
    <dbReference type="NCBI Taxonomy" id="5544"/>
    <lineage>
        <taxon>Eukaryota</taxon>
        <taxon>Fungi</taxon>
        <taxon>Dikarya</taxon>
        <taxon>Ascomycota</taxon>
        <taxon>Pezizomycotina</taxon>
        <taxon>Sordariomycetes</taxon>
        <taxon>Hypocreomycetidae</taxon>
        <taxon>Hypocreales</taxon>
        <taxon>Hypocreaceae</taxon>
        <taxon>Trichoderma</taxon>
    </lineage>
</organism>
<dbReference type="PANTHER" id="PTHR42801">
    <property type="entry name" value="THIOREDOXIN-DEPENDENT PEROXIDE REDUCTASE"/>
    <property type="match status" value="1"/>
</dbReference>
<dbReference type="Gene3D" id="3.40.30.10">
    <property type="entry name" value="Glutaredoxin"/>
    <property type="match status" value="1"/>
</dbReference>
<keyword evidence="6" id="KW-0676">Redox-active center</keyword>
<dbReference type="PANTHER" id="PTHR42801:SF7">
    <property type="entry name" value="SLL1159 PROTEIN"/>
    <property type="match status" value="1"/>
</dbReference>
<dbReference type="OrthoDB" id="338622at2759"/>
<dbReference type="OMA" id="GVWCPYC"/>
<reference evidence="12" key="1">
    <citation type="journal article" date="2015" name="Genome Announc.">
        <title>Draft whole-genome sequence of the biocontrol agent Trichoderma harzianum T6776.</title>
        <authorList>
            <person name="Baroncelli R."/>
            <person name="Piaggeschi G."/>
            <person name="Fiorini L."/>
            <person name="Bertolini E."/>
            <person name="Zapparata A."/>
            <person name="Pe M.E."/>
            <person name="Sarrocco S."/>
            <person name="Vannacci G."/>
        </authorList>
    </citation>
    <scope>NUCLEOTIDE SEQUENCE [LARGE SCALE GENOMIC DNA]</scope>
    <source>
        <strain evidence="12">T6776</strain>
    </source>
</reference>